<evidence type="ECO:0000259" key="1">
    <source>
        <dbReference type="Pfam" id="PF13843"/>
    </source>
</evidence>
<sequence length="569" mass="63944">MASQQDPQASQVAILAANSFEQTLYVRLDHCQREQPIDSTVRPSFEPEPQRGPEFTPFYVPEREPQVRQLPPTPLLLFQQFLPIFLVEEWVRYTNNGPRPGPEGPKQQNSRENSWSETSLGEIFLWVATLIYMGLHKEIRVRDHWKTSSANSMHPIHPILQFMSFDRFFLLQRHIRISDSNSISCGLPTPYAQVNEWSEHIQQASLALCQLGTCLAVDECIVGYTGRSKQTVTVKNKPTPTGFKVWIVAQAGYFLRWLWHQPSNALGPAAGKERKKATGTAESGISLNPTQSVVVALLEQLPEQTYHVFLDNLFSSPNLLNALRQQGIGATGTARINCGFYQPFVEAKKADTKGDCWPWGTLKTAPTPDGQVNQFAWKDNALVLFLSTVYSGEEFEERIRRRPTTTQPRARPIQQKFGAEPVLRLPVPSISADYNDKMGGVDIGDQLRAGEGLDHRICRGNWRAIAWTFLLETALVNSFLLQLWGQPSWPRITSQLKTAAQDSCFELATHLRLLPSINMSTVQNALPVLPVKASKLGSQDHKVGASRWEQPAAIRSRLQRLAKDATNAM</sequence>
<evidence type="ECO:0000313" key="3">
    <source>
        <dbReference type="Proteomes" id="UP000054481"/>
    </source>
</evidence>
<dbReference type="PANTHER" id="PTHR46599:SF3">
    <property type="entry name" value="PIGGYBAC TRANSPOSABLE ELEMENT-DERIVED PROTEIN 4"/>
    <property type="match status" value="1"/>
</dbReference>
<dbReference type="AlphaFoldDB" id="A0A0F7ZKQ5"/>
<dbReference type="InterPro" id="IPR029526">
    <property type="entry name" value="PGBD"/>
</dbReference>
<evidence type="ECO:0000313" key="2">
    <source>
        <dbReference type="EMBL" id="KJZ70695.1"/>
    </source>
</evidence>
<keyword evidence="3" id="KW-1185">Reference proteome</keyword>
<dbReference type="PANTHER" id="PTHR46599">
    <property type="entry name" value="PIGGYBAC TRANSPOSABLE ELEMENT-DERIVED PROTEIN 4"/>
    <property type="match status" value="1"/>
</dbReference>
<gene>
    <name evidence="2" type="ORF">HIM_09919</name>
</gene>
<organism evidence="2 3">
    <name type="scientific">Hirsutella minnesotensis 3608</name>
    <dbReference type="NCBI Taxonomy" id="1043627"/>
    <lineage>
        <taxon>Eukaryota</taxon>
        <taxon>Fungi</taxon>
        <taxon>Dikarya</taxon>
        <taxon>Ascomycota</taxon>
        <taxon>Pezizomycotina</taxon>
        <taxon>Sordariomycetes</taxon>
        <taxon>Hypocreomycetidae</taxon>
        <taxon>Hypocreales</taxon>
        <taxon>Ophiocordycipitaceae</taxon>
        <taxon>Hirsutella</taxon>
    </lineage>
</organism>
<dbReference type="OrthoDB" id="5428673at2759"/>
<proteinExistence type="predicted"/>
<dbReference type="EMBL" id="KQ030611">
    <property type="protein sequence ID" value="KJZ70695.1"/>
    <property type="molecule type" value="Genomic_DNA"/>
</dbReference>
<accession>A0A0F7ZKQ5</accession>
<dbReference type="Proteomes" id="UP000054481">
    <property type="component" value="Unassembled WGS sequence"/>
</dbReference>
<feature type="domain" description="PiggyBac transposable element-derived protein" evidence="1">
    <location>
        <begin position="73"/>
        <end position="479"/>
    </location>
</feature>
<reference evidence="2 3" key="1">
    <citation type="journal article" date="2014" name="Genome Biol. Evol.">
        <title>Comparative genomics and transcriptomics analyses reveal divergent lifestyle features of nematode endoparasitic fungus Hirsutella minnesotensis.</title>
        <authorList>
            <person name="Lai Y."/>
            <person name="Liu K."/>
            <person name="Zhang X."/>
            <person name="Zhang X."/>
            <person name="Li K."/>
            <person name="Wang N."/>
            <person name="Shu C."/>
            <person name="Wu Y."/>
            <person name="Wang C."/>
            <person name="Bushley K.E."/>
            <person name="Xiang M."/>
            <person name="Liu X."/>
        </authorList>
    </citation>
    <scope>NUCLEOTIDE SEQUENCE [LARGE SCALE GENOMIC DNA]</scope>
    <source>
        <strain evidence="2 3">3608</strain>
    </source>
</reference>
<dbReference type="Pfam" id="PF13843">
    <property type="entry name" value="DDE_Tnp_1_7"/>
    <property type="match status" value="1"/>
</dbReference>
<name>A0A0F7ZKQ5_9HYPO</name>
<protein>
    <recommendedName>
        <fullName evidence="1">PiggyBac transposable element-derived protein domain-containing protein</fullName>
    </recommendedName>
</protein>